<evidence type="ECO:0000256" key="4">
    <source>
        <dbReference type="SAM" id="SignalP"/>
    </source>
</evidence>
<keyword evidence="6" id="KW-1185">Reference proteome</keyword>
<dbReference type="PANTHER" id="PTHR31836">
    <property type="match status" value="1"/>
</dbReference>
<feature type="transmembrane region" description="Helical" evidence="3">
    <location>
        <begin position="248"/>
        <end position="270"/>
    </location>
</feature>
<reference evidence="5 6" key="1">
    <citation type="journal article" date="2013" name="PLoS Genet.">
        <title>Distinctive expansion of potential virulence genes in the genome of the oomycete fish pathogen Saprolegnia parasitica.</title>
        <authorList>
            <person name="Jiang R.H."/>
            <person name="de Bruijn I."/>
            <person name="Haas B.J."/>
            <person name="Belmonte R."/>
            <person name="Lobach L."/>
            <person name="Christie J."/>
            <person name="van den Ackerveken G."/>
            <person name="Bottin A."/>
            <person name="Bulone V."/>
            <person name="Diaz-Moreno S.M."/>
            <person name="Dumas B."/>
            <person name="Fan L."/>
            <person name="Gaulin E."/>
            <person name="Govers F."/>
            <person name="Grenville-Briggs L.J."/>
            <person name="Horner N.R."/>
            <person name="Levin J.Z."/>
            <person name="Mammella M."/>
            <person name="Meijer H.J."/>
            <person name="Morris P."/>
            <person name="Nusbaum C."/>
            <person name="Oome S."/>
            <person name="Phillips A.J."/>
            <person name="van Rooyen D."/>
            <person name="Rzeszutek E."/>
            <person name="Saraiva M."/>
            <person name="Secombes C.J."/>
            <person name="Seidl M.F."/>
            <person name="Snel B."/>
            <person name="Stassen J.H."/>
            <person name="Sykes S."/>
            <person name="Tripathy S."/>
            <person name="van den Berg H."/>
            <person name="Vega-Arreguin J.C."/>
            <person name="Wawra S."/>
            <person name="Young S.K."/>
            <person name="Zeng Q."/>
            <person name="Dieguez-Uribeondo J."/>
            <person name="Russ C."/>
            <person name="Tyler B.M."/>
            <person name="van West P."/>
        </authorList>
    </citation>
    <scope>NUCLEOTIDE SEQUENCE [LARGE SCALE GENOMIC DNA]</scope>
    <source>
        <strain evidence="5 6">CBS 223.65</strain>
    </source>
</reference>
<dbReference type="Gene3D" id="2.40.40.10">
    <property type="entry name" value="RlpA-like domain"/>
    <property type="match status" value="1"/>
</dbReference>
<evidence type="ECO:0000256" key="2">
    <source>
        <dbReference type="SAM" id="MobiDB-lite"/>
    </source>
</evidence>
<sequence length="543" mass="56916">MRLLLLTSALVAVAMAADTSASLLPYNAQAESGSCRITSPSGSKSTKYASIPGKVMATCGRCVQVTCKDANCNAGSSVVAYIVDTSASTNIGLSPSAMQALTSNTVNNPLSVTYKLVTCPNEFVPGNIQVCTQEGAGNSYLPLQFTDAYRVVTGASINGVPMSPSDAGFYYIDKTSRSDFNNIPITLSSGTVTVSGTVSFPASASTTRTCADLGAQFTVPTDSAGSSADPADGSKPGTSGSSSGSSSLVVPIVCGVAGLLVVIGIVVCVIRRRRAKDDDEMDNYENGLGTDHSVVHKDHGPVKKDPTPPPPPQGPIVPPSTTNDFPASTTAAYARMDSDPPAPMPTYTPTPAYTPTQVPVQSPQPVYAAPSPAYVASSQPTYVAAPAFVPPPQPTFTPPVVQERQPSLHSKAAARASQTAVTSPGPQSYSEMFNDRGTYVRPSARDERKSFDIDEERDDDAPVPPTNPHFDPNVLTSPESYVRATQMPRNARPQAPTFNAPERPSTHEMRPSSSSTGAGYSRDSLNLLDYSRNKKQGSSAVQF</sequence>
<feature type="signal peptide" evidence="4">
    <location>
        <begin position="1"/>
        <end position="16"/>
    </location>
</feature>
<accession>A0A067D9N7</accession>
<feature type="compositionally biased region" description="Pro residues" evidence="2">
    <location>
        <begin position="307"/>
        <end position="318"/>
    </location>
</feature>
<feature type="compositionally biased region" description="Polar residues" evidence="2">
    <location>
        <begin position="416"/>
        <end position="431"/>
    </location>
</feature>
<protein>
    <recommendedName>
        <fullName evidence="7">Expansin-like EG45 domain-containing protein</fullName>
    </recommendedName>
</protein>
<evidence type="ECO:0000256" key="3">
    <source>
        <dbReference type="SAM" id="Phobius"/>
    </source>
</evidence>
<dbReference type="OrthoDB" id="406505at2759"/>
<dbReference type="InterPro" id="IPR036908">
    <property type="entry name" value="RlpA-like_sf"/>
</dbReference>
<dbReference type="KEGG" id="spar:SPRG_00225"/>
<keyword evidence="3" id="KW-0812">Transmembrane</keyword>
<feature type="chain" id="PRO_5001639354" description="Expansin-like EG45 domain-containing protein" evidence="4">
    <location>
        <begin position="17"/>
        <end position="543"/>
    </location>
</feature>
<evidence type="ECO:0000313" key="5">
    <source>
        <dbReference type="EMBL" id="KDO35376.1"/>
    </source>
</evidence>
<feature type="compositionally biased region" description="Basic and acidic residues" evidence="2">
    <location>
        <begin position="443"/>
        <end position="452"/>
    </location>
</feature>
<dbReference type="CDD" id="cd22191">
    <property type="entry name" value="DPBB_RlpA_EXP_N-like"/>
    <property type="match status" value="1"/>
</dbReference>
<gene>
    <name evidence="5" type="ORF">SPRG_00225</name>
</gene>
<dbReference type="PANTHER" id="PTHR31836:SF21">
    <property type="entry name" value="EXPANSIN-LIKE PROTEIN 7"/>
    <property type="match status" value="1"/>
</dbReference>
<feature type="region of interest" description="Disordered" evidence="2">
    <location>
        <begin position="221"/>
        <end position="246"/>
    </location>
</feature>
<dbReference type="SUPFAM" id="SSF50685">
    <property type="entry name" value="Barwin-like endoglucanases"/>
    <property type="match status" value="1"/>
</dbReference>
<dbReference type="Proteomes" id="UP000030745">
    <property type="component" value="Unassembled WGS sequence"/>
</dbReference>
<dbReference type="AlphaFoldDB" id="A0A067D9N7"/>
<dbReference type="OMA" id="FYNSQKV"/>
<dbReference type="RefSeq" id="XP_012193721.1">
    <property type="nucleotide sequence ID" value="XM_012338331.1"/>
</dbReference>
<feature type="region of interest" description="Disordered" evidence="2">
    <location>
        <begin position="394"/>
        <end position="543"/>
    </location>
</feature>
<evidence type="ECO:0000313" key="6">
    <source>
        <dbReference type="Proteomes" id="UP000030745"/>
    </source>
</evidence>
<organism evidence="5 6">
    <name type="scientific">Saprolegnia parasitica (strain CBS 223.65)</name>
    <dbReference type="NCBI Taxonomy" id="695850"/>
    <lineage>
        <taxon>Eukaryota</taxon>
        <taxon>Sar</taxon>
        <taxon>Stramenopiles</taxon>
        <taxon>Oomycota</taxon>
        <taxon>Saprolegniomycetes</taxon>
        <taxon>Saprolegniales</taxon>
        <taxon>Saprolegniaceae</taxon>
        <taxon>Saprolegnia</taxon>
    </lineage>
</organism>
<dbReference type="InterPro" id="IPR051477">
    <property type="entry name" value="Expansin_CellWall"/>
</dbReference>
<evidence type="ECO:0008006" key="7">
    <source>
        <dbReference type="Google" id="ProtNLM"/>
    </source>
</evidence>
<keyword evidence="1 4" id="KW-0732">Signal</keyword>
<name>A0A067D9N7_SAPPC</name>
<dbReference type="VEuPathDB" id="FungiDB:SPRG_00225"/>
<proteinExistence type="predicted"/>
<keyword evidence="3" id="KW-1133">Transmembrane helix</keyword>
<feature type="compositionally biased region" description="Low complexity" evidence="2">
    <location>
        <begin position="222"/>
        <end position="246"/>
    </location>
</feature>
<feature type="compositionally biased region" description="Basic and acidic residues" evidence="2">
    <location>
        <begin position="293"/>
        <end position="306"/>
    </location>
</feature>
<feature type="region of interest" description="Disordered" evidence="2">
    <location>
        <begin position="280"/>
        <end position="327"/>
    </location>
</feature>
<evidence type="ECO:0000256" key="1">
    <source>
        <dbReference type="ARBA" id="ARBA00022729"/>
    </source>
</evidence>
<keyword evidence="3" id="KW-0472">Membrane</keyword>
<dbReference type="EMBL" id="KK583189">
    <property type="protein sequence ID" value="KDO35376.1"/>
    <property type="molecule type" value="Genomic_DNA"/>
</dbReference>
<dbReference type="GeneID" id="24122876"/>